<dbReference type="InterPro" id="IPR023631">
    <property type="entry name" value="Amidase_dom"/>
</dbReference>
<evidence type="ECO:0000259" key="1">
    <source>
        <dbReference type="Pfam" id="PF01425"/>
    </source>
</evidence>
<evidence type="ECO:0000313" key="2">
    <source>
        <dbReference type="EMBL" id="CAK0787711.1"/>
    </source>
</evidence>
<dbReference type="AlphaFoldDB" id="A0AAV1IK60"/>
<sequence length="568" mass="61102">MSTTHRCGAQYFLTLDCVLKVFLVIALCFRTGQTSILGGSPKTSNLEQLDASEAIEQLCARRITAFQYAEALLKRIQKHSCINAFAHLEPDQVLKEARAIDDAYDAGLDIKPLCGMAFVVKDNLDVLGYPTEAGTPALKGRMPCNSSALVSRLMDANGVVLGKTRMHELAMGATTINPNGGPVLNPYNNVMHVGGSSGGTAAAVAMRLAPAGFCSDSAGSCRIPASVTGVVGFRPTTGCWNAADGIVPMSVTRDTVGVNAHSVTDVKLLNSIFTNCAKDYKSINVKELRLGYPINFWKDIGDETKPAFKAAIKTLKDAGVNIVDMDMSLLEGLANDMTPPMMFFTHEMPREISRYVYQHGYNLSLAELVDKIASPTVRKSLIEWTYKKLDSFPTPIDYAESLATGLPRLKALWESYYDAFHLDAILVPATIATARPIDDVEPYMTVNGKKGNFLNVYIRTTLIDCTINVPGLSMPIGLAKDDLPIGIMIQGKPGTDADLLSIGEALQPLLPSMPGPSEEQACAGCSPGVKVVNVTWDGQGQPSSTDTTSQYELTLEGHCTLKSETSVS</sequence>
<gene>
    <name evidence="2" type="ORF">CVIRNUC_010933</name>
</gene>
<accession>A0AAV1IK60</accession>
<dbReference type="SUPFAM" id="SSF75304">
    <property type="entry name" value="Amidase signature (AS) enzymes"/>
    <property type="match status" value="1"/>
</dbReference>
<reference evidence="2 3" key="1">
    <citation type="submission" date="2023-10" db="EMBL/GenBank/DDBJ databases">
        <authorList>
            <person name="Maclean D."/>
            <person name="Macfadyen A."/>
        </authorList>
    </citation>
    <scope>NUCLEOTIDE SEQUENCE [LARGE SCALE GENOMIC DNA]</scope>
</reference>
<keyword evidence="3" id="KW-1185">Reference proteome</keyword>
<dbReference type="EMBL" id="CAUYUE010000017">
    <property type="protein sequence ID" value="CAK0787711.1"/>
    <property type="molecule type" value="Genomic_DNA"/>
</dbReference>
<dbReference type="GO" id="GO:0003824">
    <property type="term" value="F:catalytic activity"/>
    <property type="evidence" value="ECO:0007669"/>
    <property type="project" value="InterPro"/>
</dbReference>
<feature type="domain" description="Amidase" evidence="1">
    <location>
        <begin position="70"/>
        <end position="500"/>
    </location>
</feature>
<protein>
    <recommendedName>
        <fullName evidence="1">Amidase domain-containing protein</fullName>
    </recommendedName>
</protein>
<dbReference type="InterPro" id="IPR000120">
    <property type="entry name" value="Amidase"/>
</dbReference>
<name>A0AAV1IK60_9CHLO</name>
<proteinExistence type="predicted"/>
<dbReference type="PANTHER" id="PTHR11895:SF151">
    <property type="entry name" value="GLUTAMYL-TRNA(GLN) AMIDOTRANSFERASE SUBUNIT A"/>
    <property type="match status" value="1"/>
</dbReference>
<dbReference type="Proteomes" id="UP001314263">
    <property type="component" value="Unassembled WGS sequence"/>
</dbReference>
<comment type="caution">
    <text evidence="2">The sequence shown here is derived from an EMBL/GenBank/DDBJ whole genome shotgun (WGS) entry which is preliminary data.</text>
</comment>
<dbReference type="Gene3D" id="3.90.1300.10">
    <property type="entry name" value="Amidase signature (AS) domain"/>
    <property type="match status" value="1"/>
</dbReference>
<dbReference type="InterPro" id="IPR036928">
    <property type="entry name" value="AS_sf"/>
</dbReference>
<dbReference type="Pfam" id="PF01425">
    <property type="entry name" value="Amidase"/>
    <property type="match status" value="1"/>
</dbReference>
<evidence type="ECO:0000313" key="3">
    <source>
        <dbReference type="Proteomes" id="UP001314263"/>
    </source>
</evidence>
<organism evidence="2 3">
    <name type="scientific">Coccomyxa viridis</name>
    <dbReference type="NCBI Taxonomy" id="1274662"/>
    <lineage>
        <taxon>Eukaryota</taxon>
        <taxon>Viridiplantae</taxon>
        <taxon>Chlorophyta</taxon>
        <taxon>core chlorophytes</taxon>
        <taxon>Trebouxiophyceae</taxon>
        <taxon>Trebouxiophyceae incertae sedis</taxon>
        <taxon>Coccomyxaceae</taxon>
        <taxon>Coccomyxa</taxon>
    </lineage>
</organism>
<dbReference type="PANTHER" id="PTHR11895">
    <property type="entry name" value="TRANSAMIDASE"/>
    <property type="match status" value="1"/>
</dbReference>